<keyword evidence="2" id="KW-0067">ATP-binding</keyword>
<dbReference type="SUPFAM" id="SSF48403">
    <property type="entry name" value="Ankyrin repeat"/>
    <property type="match status" value="1"/>
</dbReference>
<sequence length="721" mass="81364">SGDMEKSHSPILATADAMLLHVMVKGVTENFIELMQFFTTHKIPLDYKESTTGVTALMAATNQGLYSVVEHLLTVYGASPQITSFENLTAVGYSKYEDLSLLLESFSEICEVQYKEKDELSVPEKDPELEKKEDKEPVHTNEQDIGKLDVMDFILIVKLLLYIHRQQPEGAILVFLPGFEQICAVHNLVTDSLDEFETEMKLVILSLHSNIQMRDQMKVFLPVAPDERKIILSTNIAETSITIPDVKYVVDCGLFKEKSFDPANGVHYLQCYWISKACAKQRKGRAGRVQDGICYRLFSQETYKKMMDYRTPQILREPLHELCLIATQLAAPGDKIADFMLKAVDPPKKDTIVKSVEFLQMMNALDVSEKLTSCGSHMIRLPIDPHCSKIILYGVILKCLEPAIILACCISLGDLFKFPSNETLKRKAALTKAKLADKGYSDHLVLMRIIEGFQKSDRGGNAFSWCMSNFVSYDNVNSVIAMRHQIISHLKEIGWISNDWFSVNVNSKKWAILKAALTAGLYPNLAQINPVTRQMQTRTEENVVAHTKSALKHTLKKRELEEAVPSSWMVFGKSLKVGTLSCLCDTTMISPMTVCLFAGPTPSLQSIQVVSRGDAAAGGEPHSTEVDIQVDPWVAVRTDREFAEYIIKIRIQWDHLVERRLSDPSKPLTSIDEHLLDFVTWILGYENRVMPIEQHLSLEETRPRNLPNRNQNKKKKGGKSH</sequence>
<feature type="region of interest" description="Disordered" evidence="3">
    <location>
        <begin position="700"/>
        <end position="721"/>
    </location>
</feature>
<dbReference type="InterPro" id="IPR036770">
    <property type="entry name" value="Ankyrin_rpt-contain_sf"/>
</dbReference>
<dbReference type="InterPro" id="IPR007502">
    <property type="entry name" value="Helicase-assoc_dom"/>
</dbReference>
<proteinExistence type="predicted"/>
<feature type="non-terminal residue" evidence="5">
    <location>
        <position position="1"/>
    </location>
</feature>
<dbReference type="InterPro" id="IPR048333">
    <property type="entry name" value="HA2_WH"/>
</dbReference>
<accession>A0A1B6M427</accession>
<evidence type="ECO:0000313" key="5">
    <source>
        <dbReference type="EMBL" id="JAT30664.1"/>
    </source>
</evidence>
<organism evidence="5">
    <name type="scientific">Graphocephala atropunctata</name>
    <dbReference type="NCBI Taxonomy" id="36148"/>
    <lineage>
        <taxon>Eukaryota</taxon>
        <taxon>Metazoa</taxon>
        <taxon>Ecdysozoa</taxon>
        <taxon>Arthropoda</taxon>
        <taxon>Hexapoda</taxon>
        <taxon>Insecta</taxon>
        <taxon>Pterygota</taxon>
        <taxon>Neoptera</taxon>
        <taxon>Paraneoptera</taxon>
        <taxon>Hemiptera</taxon>
        <taxon>Auchenorrhyncha</taxon>
        <taxon>Membracoidea</taxon>
        <taxon>Cicadellidae</taxon>
        <taxon>Cicadellinae</taxon>
        <taxon>Cicadellini</taxon>
        <taxon>Graphocephala</taxon>
    </lineage>
</organism>
<feature type="domain" description="Helicase C-terminal" evidence="4">
    <location>
        <begin position="155"/>
        <end position="330"/>
    </location>
</feature>
<dbReference type="CDD" id="cd18791">
    <property type="entry name" value="SF2_C_RHA"/>
    <property type="match status" value="1"/>
</dbReference>
<dbReference type="SMART" id="SM00847">
    <property type="entry name" value="HA2"/>
    <property type="match status" value="1"/>
</dbReference>
<dbReference type="GO" id="GO:0004386">
    <property type="term" value="F:helicase activity"/>
    <property type="evidence" value="ECO:0007669"/>
    <property type="project" value="TreeGrafter"/>
</dbReference>
<feature type="compositionally biased region" description="Basic residues" evidence="3">
    <location>
        <begin position="711"/>
        <end position="721"/>
    </location>
</feature>
<dbReference type="EMBL" id="GEBQ01009313">
    <property type="protein sequence ID" value="JAT30664.1"/>
    <property type="molecule type" value="Transcribed_RNA"/>
</dbReference>
<dbReference type="InterPro" id="IPR011709">
    <property type="entry name" value="DEAD-box_helicase_OB_fold"/>
</dbReference>
<dbReference type="Pfam" id="PF21010">
    <property type="entry name" value="HA2_C"/>
    <property type="match status" value="1"/>
</dbReference>
<name>A0A1B6M427_9HEMI</name>
<dbReference type="PANTHER" id="PTHR18934">
    <property type="entry name" value="ATP-DEPENDENT RNA HELICASE"/>
    <property type="match status" value="1"/>
</dbReference>
<dbReference type="Gene3D" id="1.20.120.1080">
    <property type="match status" value="1"/>
</dbReference>
<gene>
    <name evidence="5" type="ORF">g.45406</name>
</gene>
<dbReference type="PROSITE" id="PS51194">
    <property type="entry name" value="HELICASE_CTER"/>
    <property type="match status" value="1"/>
</dbReference>
<dbReference type="InterPro" id="IPR027417">
    <property type="entry name" value="P-loop_NTPase"/>
</dbReference>
<dbReference type="Gene3D" id="3.40.50.300">
    <property type="entry name" value="P-loop containing nucleotide triphosphate hydrolases"/>
    <property type="match status" value="1"/>
</dbReference>
<protein>
    <recommendedName>
        <fullName evidence="4">Helicase C-terminal domain-containing protein</fullName>
    </recommendedName>
</protein>
<dbReference type="Pfam" id="PF07717">
    <property type="entry name" value="OB_NTP_bind"/>
    <property type="match status" value="1"/>
</dbReference>
<dbReference type="Pfam" id="PF04408">
    <property type="entry name" value="WHD_HA2"/>
    <property type="match status" value="1"/>
</dbReference>
<evidence type="ECO:0000256" key="3">
    <source>
        <dbReference type="SAM" id="MobiDB-lite"/>
    </source>
</evidence>
<dbReference type="SUPFAM" id="SSF52540">
    <property type="entry name" value="P-loop containing nucleoside triphosphate hydrolases"/>
    <property type="match status" value="1"/>
</dbReference>
<dbReference type="GO" id="GO:0003723">
    <property type="term" value="F:RNA binding"/>
    <property type="evidence" value="ECO:0007669"/>
    <property type="project" value="TreeGrafter"/>
</dbReference>
<reference evidence="5" key="1">
    <citation type="submission" date="2015-11" db="EMBL/GenBank/DDBJ databases">
        <title>De novo transcriptome assembly of four potential Pierce s Disease insect vectors from Arizona vineyards.</title>
        <authorList>
            <person name="Tassone E.E."/>
        </authorList>
    </citation>
    <scope>NUCLEOTIDE SEQUENCE</scope>
</reference>
<evidence type="ECO:0000256" key="1">
    <source>
        <dbReference type="ARBA" id="ARBA00022741"/>
    </source>
</evidence>
<dbReference type="InterPro" id="IPR001650">
    <property type="entry name" value="Helicase_C-like"/>
</dbReference>
<dbReference type="GO" id="GO:0005524">
    <property type="term" value="F:ATP binding"/>
    <property type="evidence" value="ECO:0007669"/>
    <property type="project" value="UniProtKB-KW"/>
</dbReference>
<dbReference type="SMART" id="SM00490">
    <property type="entry name" value="HELICc"/>
    <property type="match status" value="1"/>
</dbReference>
<keyword evidence="1" id="KW-0547">Nucleotide-binding</keyword>
<dbReference type="PANTHER" id="PTHR18934:SF213">
    <property type="entry name" value="3'-5' RNA HELICASE YTHDC2"/>
    <property type="match status" value="1"/>
</dbReference>
<feature type="region of interest" description="Disordered" evidence="3">
    <location>
        <begin position="120"/>
        <end position="140"/>
    </location>
</feature>
<dbReference type="Pfam" id="PF00271">
    <property type="entry name" value="Helicase_C"/>
    <property type="match status" value="1"/>
</dbReference>
<dbReference type="AlphaFoldDB" id="A0A1B6M427"/>
<dbReference type="Gene3D" id="1.25.40.20">
    <property type="entry name" value="Ankyrin repeat-containing domain"/>
    <property type="match status" value="1"/>
</dbReference>
<evidence type="ECO:0000256" key="2">
    <source>
        <dbReference type="ARBA" id="ARBA00022840"/>
    </source>
</evidence>
<evidence type="ECO:0000259" key="4">
    <source>
        <dbReference type="PROSITE" id="PS51194"/>
    </source>
</evidence>